<dbReference type="EMBL" id="GDIQ01012161">
    <property type="protein sequence ID" value="JAN82576.1"/>
    <property type="molecule type" value="Transcribed_RNA"/>
</dbReference>
<reference evidence="1" key="1">
    <citation type="submission" date="2015-10" db="EMBL/GenBank/DDBJ databases">
        <title>EvidentialGene: Evidence-directed Construction of Complete mRNA Transcriptomes without Genomes.</title>
        <authorList>
            <person name="Gilbert D.G."/>
        </authorList>
    </citation>
    <scope>NUCLEOTIDE SEQUENCE</scope>
</reference>
<name>A0A0P6BAJ2_9CRUS</name>
<protein>
    <submittedName>
        <fullName evidence="1">Uncharacterized protein</fullName>
    </submittedName>
</protein>
<sequence>MKKNIVLLLFTTILSFGQNNQTTLEEYNYLSKGYKIQIESGLDMKNGYVLKDIFYDFKSTIKFNKNNVVRSSTFKLLYKQGQELPSAILMITKRLDNNVTSFYCIPSHGSSLWTNFHNDFFDDLKEHNSKIGVYEIELLSAQYSYYFNSLQMLSYCLTTKK</sequence>
<accession>A0A0P6BAJ2</accession>
<evidence type="ECO:0000313" key="1">
    <source>
        <dbReference type="EMBL" id="JAN82576.1"/>
    </source>
</evidence>
<proteinExistence type="predicted"/>
<dbReference type="AlphaFoldDB" id="A0A0P6BAJ2"/>
<organism evidence="1">
    <name type="scientific">Daphnia magna</name>
    <dbReference type="NCBI Taxonomy" id="35525"/>
    <lineage>
        <taxon>Eukaryota</taxon>
        <taxon>Metazoa</taxon>
        <taxon>Ecdysozoa</taxon>
        <taxon>Arthropoda</taxon>
        <taxon>Crustacea</taxon>
        <taxon>Branchiopoda</taxon>
        <taxon>Diplostraca</taxon>
        <taxon>Cladocera</taxon>
        <taxon>Anomopoda</taxon>
        <taxon>Daphniidae</taxon>
        <taxon>Daphnia</taxon>
    </lineage>
</organism>